<dbReference type="AlphaFoldDB" id="A0A9Q9UPE0"/>
<proteinExistence type="predicted"/>
<dbReference type="RefSeq" id="WP_174991972.1">
    <property type="nucleotide sequence ID" value="NZ_CABVPX010000005.1"/>
</dbReference>
<name>A0A9Q9UPE0_9BURK</name>
<protein>
    <submittedName>
        <fullName evidence="2">Uncharacterized protein</fullName>
    </submittedName>
</protein>
<keyword evidence="1" id="KW-1133">Transmembrane helix</keyword>
<reference evidence="2 3" key="1">
    <citation type="submission" date="2019-09" db="EMBL/GenBank/DDBJ databases">
        <authorList>
            <person name="Depoorter E."/>
        </authorList>
    </citation>
    <scope>NUCLEOTIDE SEQUENCE [LARGE SCALE GENOMIC DNA]</scope>
    <source>
        <strain evidence="2">LMG 24066</strain>
    </source>
</reference>
<feature type="transmembrane region" description="Helical" evidence="1">
    <location>
        <begin position="128"/>
        <end position="152"/>
    </location>
</feature>
<comment type="caution">
    <text evidence="2">The sequence shown here is derived from an EMBL/GenBank/DDBJ whole genome shotgun (WGS) entry which is preliminary data.</text>
</comment>
<sequence>MDAKNEQPAKKHIAEWPWAAIVLVIGWIGFWILYSSGDAYYRAFLSSFNVEADGFPIDQYRHFVLSAFSGLNFMSLVDSWANKNKSALMVFLGAYVLFLVAVVIISLVSDGKENKAAKYVSRHPVLRVIRDVLFAWYVFPTSLFFISASFMFGASLPAAFAEAAGNAVAERSAGDYKKGCDQSTENCQIALKNGAEIARGYVIAQSTTRIALFNNGSTVQIPLDGVELRTVPKALKPRPPAH</sequence>
<gene>
    <name evidence="2" type="ORF">BAR24066_01533</name>
</gene>
<evidence type="ECO:0000313" key="3">
    <source>
        <dbReference type="Proteomes" id="UP000494172"/>
    </source>
</evidence>
<evidence type="ECO:0000256" key="1">
    <source>
        <dbReference type="SAM" id="Phobius"/>
    </source>
</evidence>
<evidence type="ECO:0000313" key="2">
    <source>
        <dbReference type="EMBL" id="VWB35236.1"/>
    </source>
</evidence>
<accession>A0A9Q9UPE0</accession>
<keyword evidence="1" id="KW-0472">Membrane</keyword>
<organism evidence="2 3">
    <name type="scientific">Burkholderia arboris</name>
    <dbReference type="NCBI Taxonomy" id="488730"/>
    <lineage>
        <taxon>Bacteria</taxon>
        <taxon>Pseudomonadati</taxon>
        <taxon>Pseudomonadota</taxon>
        <taxon>Betaproteobacteria</taxon>
        <taxon>Burkholderiales</taxon>
        <taxon>Burkholderiaceae</taxon>
        <taxon>Burkholderia</taxon>
        <taxon>Burkholderia cepacia complex</taxon>
    </lineage>
</organism>
<feature type="transmembrane region" description="Helical" evidence="1">
    <location>
        <begin position="87"/>
        <end position="108"/>
    </location>
</feature>
<keyword evidence="1" id="KW-0812">Transmembrane</keyword>
<dbReference type="Proteomes" id="UP000494172">
    <property type="component" value="Unassembled WGS sequence"/>
</dbReference>
<feature type="transmembrane region" description="Helical" evidence="1">
    <location>
        <begin position="16"/>
        <end position="34"/>
    </location>
</feature>
<dbReference type="EMBL" id="CABVPX010000005">
    <property type="protein sequence ID" value="VWB35236.1"/>
    <property type="molecule type" value="Genomic_DNA"/>
</dbReference>